<sequence length="251" mass="28294">MAQHSEHDLAHPAGLEDEVPGDSRAADAVVSALEAEILSGTLPDGRPLPAERDLIQRFGASRTVIREAIIMMSARGMLQSRPRHRPIVKRPDYRTAVDSIGGIIRHLLVDSTDVRNLFDTRIFIERGLVRDAALSATKADIEMLAAALEANRAAIDDSEDFYRTDTEFHGVLYRMTRNPVFPAVHAAYAAWLSPHWLRMQRYPERNRVNYGSHKAIFDAIVERDPEAAERALTDHLRSAWEYVRVTFDSAR</sequence>
<evidence type="ECO:0000256" key="4">
    <source>
        <dbReference type="SAM" id="MobiDB-lite"/>
    </source>
</evidence>
<dbReference type="Pfam" id="PF00392">
    <property type="entry name" value="GntR"/>
    <property type="match status" value="1"/>
</dbReference>
<accession>A0A6L5YWZ9</accession>
<dbReference type="PANTHER" id="PTHR43537:SF44">
    <property type="entry name" value="GNTR FAMILY REGULATORY PROTEIN"/>
    <property type="match status" value="1"/>
</dbReference>
<dbReference type="InterPro" id="IPR011711">
    <property type="entry name" value="GntR_C"/>
</dbReference>
<feature type="region of interest" description="Disordered" evidence="4">
    <location>
        <begin position="1"/>
        <end position="21"/>
    </location>
</feature>
<protein>
    <submittedName>
        <fullName evidence="6">FCD domain-containing protein</fullName>
    </submittedName>
</protein>
<keyword evidence="3" id="KW-0804">Transcription</keyword>
<dbReference type="Gene3D" id="1.10.10.10">
    <property type="entry name" value="Winged helix-like DNA-binding domain superfamily/Winged helix DNA-binding domain"/>
    <property type="match status" value="1"/>
</dbReference>
<evidence type="ECO:0000256" key="2">
    <source>
        <dbReference type="ARBA" id="ARBA00023125"/>
    </source>
</evidence>
<dbReference type="GO" id="GO:0003677">
    <property type="term" value="F:DNA binding"/>
    <property type="evidence" value="ECO:0007669"/>
    <property type="project" value="UniProtKB-KW"/>
</dbReference>
<evidence type="ECO:0000313" key="6">
    <source>
        <dbReference type="EMBL" id="MSU88866.1"/>
    </source>
</evidence>
<dbReference type="CDD" id="cd07377">
    <property type="entry name" value="WHTH_GntR"/>
    <property type="match status" value="1"/>
</dbReference>
<dbReference type="InterPro" id="IPR036390">
    <property type="entry name" value="WH_DNA-bd_sf"/>
</dbReference>
<dbReference type="PRINTS" id="PR00035">
    <property type="entry name" value="HTHGNTR"/>
</dbReference>
<proteinExistence type="predicted"/>
<dbReference type="SMART" id="SM00895">
    <property type="entry name" value="FCD"/>
    <property type="match status" value="1"/>
</dbReference>
<dbReference type="Pfam" id="PF07729">
    <property type="entry name" value="FCD"/>
    <property type="match status" value="1"/>
</dbReference>
<dbReference type="InterPro" id="IPR008920">
    <property type="entry name" value="TF_FadR/GntR_C"/>
</dbReference>
<reference evidence="6 7" key="1">
    <citation type="submission" date="2019-10" db="EMBL/GenBank/DDBJ databases">
        <title>Cognatihalovulum marinum gen. nov. sp. nov., a new member of the family Rhodobacteraceae isolated from deep seawater of the Northwest Indian Ocean.</title>
        <authorList>
            <person name="Ruan C."/>
            <person name="Wang J."/>
            <person name="Zheng X."/>
            <person name="Song L."/>
            <person name="Zhu Y."/>
            <person name="Huang Y."/>
            <person name="Lu Z."/>
            <person name="Du W."/>
            <person name="Huang L."/>
            <person name="Dai X."/>
        </authorList>
    </citation>
    <scope>NUCLEOTIDE SEQUENCE [LARGE SCALE GENOMIC DNA]</scope>
    <source>
        <strain evidence="6 7">2CG4</strain>
    </source>
</reference>
<feature type="domain" description="HTH gntR-type" evidence="5">
    <location>
        <begin position="23"/>
        <end position="91"/>
    </location>
</feature>
<dbReference type="SUPFAM" id="SSF48008">
    <property type="entry name" value="GntR ligand-binding domain-like"/>
    <property type="match status" value="1"/>
</dbReference>
<comment type="caution">
    <text evidence="6">The sequence shown here is derived from an EMBL/GenBank/DDBJ whole genome shotgun (WGS) entry which is preliminary data.</text>
</comment>
<evidence type="ECO:0000256" key="3">
    <source>
        <dbReference type="ARBA" id="ARBA00023163"/>
    </source>
</evidence>
<dbReference type="EMBL" id="WIND01000002">
    <property type="protein sequence ID" value="MSU88866.1"/>
    <property type="molecule type" value="Genomic_DNA"/>
</dbReference>
<dbReference type="InterPro" id="IPR036388">
    <property type="entry name" value="WH-like_DNA-bd_sf"/>
</dbReference>
<name>A0A6L5YWZ9_9RHOB</name>
<dbReference type="PROSITE" id="PS50949">
    <property type="entry name" value="HTH_GNTR"/>
    <property type="match status" value="1"/>
</dbReference>
<dbReference type="Gene3D" id="1.20.120.530">
    <property type="entry name" value="GntR ligand-binding domain-like"/>
    <property type="match status" value="1"/>
</dbReference>
<feature type="compositionally biased region" description="Basic and acidic residues" evidence="4">
    <location>
        <begin position="1"/>
        <end position="10"/>
    </location>
</feature>
<organism evidence="6 7">
    <name type="scientific">Halovulum marinum</name>
    <dbReference type="NCBI Taxonomy" id="2662447"/>
    <lineage>
        <taxon>Bacteria</taxon>
        <taxon>Pseudomonadati</taxon>
        <taxon>Pseudomonadota</taxon>
        <taxon>Alphaproteobacteria</taxon>
        <taxon>Rhodobacterales</taxon>
        <taxon>Paracoccaceae</taxon>
        <taxon>Halovulum</taxon>
    </lineage>
</organism>
<dbReference type="SMART" id="SM00345">
    <property type="entry name" value="HTH_GNTR"/>
    <property type="match status" value="1"/>
</dbReference>
<evidence type="ECO:0000313" key="7">
    <source>
        <dbReference type="Proteomes" id="UP000474957"/>
    </source>
</evidence>
<dbReference type="PANTHER" id="PTHR43537">
    <property type="entry name" value="TRANSCRIPTIONAL REGULATOR, GNTR FAMILY"/>
    <property type="match status" value="1"/>
</dbReference>
<dbReference type="Proteomes" id="UP000474957">
    <property type="component" value="Unassembled WGS sequence"/>
</dbReference>
<dbReference type="GO" id="GO:0003700">
    <property type="term" value="F:DNA-binding transcription factor activity"/>
    <property type="evidence" value="ECO:0007669"/>
    <property type="project" value="InterPro"/>
</dbReference>
<keyword evidence="2" id="KW-0238">DNA-binding</keyword>
<dbReference type="SUPFAM" id="SSF46785">
    <property type="entry name" value="Winged helix' DNA-binding domain"/>
    <property type="match status" value="1"/>
</dbReference>
<keyword evidence="7" id="KW-1185">Reference proteome</keyword>
<dbReference type="RefSeq" id="WP_154445284.1">
    <property type="nucleotide sequence ID" value="NZ_WIND01000002.1"/>
</dbReference>
<keyword evidence="1" id="KW-0805">Transcription regulation</keyword>
<evidence type="ECO:0000259" key="5">
    <source>
        <dbReference type="PROSITE" id="PS50949"/>
    </source>
</evidence>
<evidence type="ECO:0000256" key="1">
    <source>
        <dbReference type="ARBA" id="ARBA00023015"/>
    </source>
</evidence>
<dbReference type="InterPro" id="IPR000524">
    <property type="entry name" value="Tscrpt_reg_HTH_GntR"/>
</dbReference>
<dbReference type="AlphaFoldDB" id="A0A6L5YWZ9"/>
<gene>
    <name evidence="6" type="ORF">GE300_04415</name>
</gene>